<dbReference type="OrthoDB" id="10607406at2759"/>
<keyword evidence="1" id="KW-0472">Membrane</keyword>
<keyword evidence="1" id="KW-0812">Transmembrane</keyword>
<dbReference type="Proteomes" id="UP001165082">
    <property type="component" value="Unassembled WGS sequence"/>
</dbReference>
<organism evidence="2 3">
    <name type="scientific">Triparma retinervis</name>
    <dbReference type="NCBI Taxonomy" id="2557542"/>
    <lineage>
        <taxon>Eukaryota</taxon>
        <taxon>Sar</taxon>
        <taxon>Stramenopiles</taxon>
        <taxon>Ochrophyta</taxon>
        <taxon>Bolidophyceae</taxon>
        <taxon>Parmales</taxon>
        <taxon>Triparmaceae</taxon>
        <taxon>Triparma</taxon>
    </lineage>
</organism>
<keyword evidence="3" id="KW-1185">Reference proteome</keyword>
<proteinExistence type="predicted"/>
<keyword evidence="1" id="KW-1133">Transmembrane helix</keyword>
<sequence>MTSTLLTISFSQDPYLSLLSLPLLLLPTISAYFNVLIHPRDANIARAIIREVEELNKGKEEDGTVDVMCVVGGNHVDGIREELEKYNNEHDRRVLAD</sequence>
<dbReference type="EMBL" id="BRXZ01000129">
    <property type="protein sequence ID" value="GMI05818.1"/>
    <property type="molecule type" value="Genomic_DNA"/>
</dbReference>
<reference evidence="2" key="1">
    <citation type="submission" date="2022-07" db="EMBL/GenBank/DDBJ databases">
        <title>Genome analysis of Parmales, a sister group of diatoms, reveals the evolutionary specialization of diatoms from phago-mixotrophs to photoautotrophs.</title>
        <authorList>
            <person name="Ban H."/>
            <person name="Sato S."/>
            <person name="Yoshikawa S."/>
            <person name="Kazumasa Y."/>
            <person name="Nakamura Y."/>
            <person name="Ichinomiya M."/>
            <person name="Saitoh K."/>
            <person name="Sato N."/>
            <person name="Blanc-Mathieu R."/>
            <person name="Endo H."/>
            <person name="Kuwata A."/>
            <person name="Ogata H."/>
        </authorList>
    </citation>
    <scope>NUCLEOTIDE SEQUENCE</scope>
</reference>
<evidence type="ECO:0000256" key="1">
    <source>
        <dbReference type="SAM" id="Phobius"/>
    </source>
</evidence>
<dbReference type="AlphaFoldDB" id="A0A9W7CHB6"/>
<accession>A0A9W7CHB6</accession>
<comment type="caution">
    <text evidence="2">The sequence shown here is derived from an EMBL/GenBank/DDBJ whole genome shotgun (WGS) entry which is preliminary data.</text>
</comment>
<gene>
    <name evidence="2" type="ORF">TrRE_jg1610</name>
</gene>
<evidence type="ECO:0000313" key="2">
    <source>
        <dbReference type="EMBL" id="GMI05818.1"/>
    </source>
</evidence>
<name>A0A9W7CHB6_9STRA</name>
<feature type="transmembrane region" description="Helical" evidence="1">
    <location>
        <begin position="15"/>
        <end position="37"/>
    </location>
</feature>
<evidence type="ECO:0000313" key="3">
    <source>
        <dbReference type="Proteomes" id="UP001165082"/>
    </source>
</evidence>
<protein>
    <submittedName>
        <fullName evidence="2">Uncharacterized protein</fullName>
    </submittedName>
</protein>